<dbReference type="InterPro" id="IPR012341">
    <property type="entry name" value="6hp_glycosidase-like_sf"/>
</dbReference>
<dbReference type="SUPFAM" id="SSF48208">
    <property type="entry name" value="Six-hairpin glycosidases"/>
    <property type="match status" value="1"/>
</dbReference>
<organism evidence="2 3">
    <name type="scientific">Paenibacillus residui</name>
    <dbReference type="NCBI Taxonomy" id="629724"/>
    <lineage>
        <taxon>Bacteria</taxon>
        <taxon>Bacillati</taxon>
        <taxon>Bacillota</taxon>
        <taxon>Bacilli</taxon>
        <taxon>Bacillales</taxon>
        <taxon>Paenibacillaceae</taxon>
        <taxon>Paenibacillus</taxon>
    </lineage>
</organism>
<dbReference type="Pfam" id="PF07470">
    <property type="entry name" value="Glyco_hydro_88"/>
    <property type="match status" value="1"/>
</dbReference>
<dbReference type="EMBL" id="JBHTIU010000028">
    <property type="protein sequence ID" value="MFD0869267.1"/>
    <property type="molecule type" value="Genomic_DNA"/>
</dbReference>
<gene>
    <name evidence="2" type="ORF">ACFQ03_08895</name>
</gene>
<evidence type="ECO:0000313" key="3">
    <source>
        <dbReference type="Proteomes" id="UP001597120"/>
    </source>
</evidence>
<evidence type="ECO:0000256" key="1">
    <source>
        <dbReference type="ARBA" id="ARBA00022801"/>
    </source>
</evidence>
<dbReference type="PANTHER" id="PTHR33886">
    <property type="entry name" value="UNSATURATED RHAMNOGALACTURONAN HYDROLASE (EUROFUNG)"/>
    <property type="match status" value="1"/>
</dbReference>
<sequence length="376" mass="43632">MSQPWSLKTTATIINQAGDDGLHEELKKRWAYVPGMMLMAIARTGEIYMHEECYDFMKRHMDLFIREDGRITGYRLEEYNLDQINQGKNLFLLMERSGEQRYEQAAHLLAAQLIGHPRTSEGGFWHKKVYPFQMWLDGLYMSSPFLAQYAQVFQRPELFDEVAHQLLLVEQKTRDPYTGLLYHGWDEAREQVWANPQTGCSANFWSRALGWYAMALVDSLEFFPIDHPKRGTIIGIFERMCSALYRVQEEQSGLWFQVMDQGFREGNYLETSGSGMFIYALAKGARLQYLENPARRKALQAYNGLIERYVEEDSEGVHLHNICHGAGLSLDRDGSYGYYIREKRVSDIHIGVAPFILASLEIERLQELGNRSDRHE</sequence>
<reference evidence="3" key="1">
    <citation type="journal article" date="2019" name="Int. J. Syst. Evol. Microbiol.">
        <title>The Global Catalogue of Microorganisms (GCM) 10K type strain sequencing project: providing services to taxonomists for standard genome sequencing and annotation.</title>
        <authorList>
            <consortium name="The Broad Institute Genomics Platform"/>
            <consortium name="The Broad Institute Genome Sequencing Center for Infectious Disease"/>
            <person name="Wu L."/>
            <person name="Ma J."/>
        </authorList>
    </citation>
    <scope>NUCLEOTIDE SEQUENCE [LARGE SCALE GENOMIC DNA]</scope>
    <source>
        <strain evidence="3">CCUG 57263</strain>
    </source>
</reference>
<dbReference type="Proteomes" id="UP001597120">
    <property type="component" value="Unassembled WGS sequence"/>
</dbReference>
<dbReference type="InterPro" id="IPR052043">
    <property type="entry name" value="PolySaccharide_Degr_Enz"/>
</dbReference>
<dbReference type="InterPro" id="IPR008928">
    <property type="entry name" value="6-hairpin_glycosidase_sf"/>
</dbReference>
<dbReference type="PANTHER" id="PTHR33886:SF8">
    <property type="entry name" value="UNSATURATED RHAMNOGALACTURONAN HYDROLASE (EUROFUNG)"/>
    <property type="match status" value="1"/>
</dbReference>
<dbReference type="Gene3D" id="1.50.10.10">
    <property type="match status" value="1"/>
</dbReference>
<dbReference type="RefSeq" id="WP_379287552.1">
    <property type="nucleotide sequence ID" value="NZ_JBHTIU010000028.1"/>
</dbReference>
<keyword evidence="3" id="KW-1185">Reference proteome</keyword>
<keyword evidence="1 2" id="KW-0378">Hydrolase</keyword>
<evidence type="ECO:0000313" key="2">
    <source>
        <dbReference type="EMBL" id="MFD0869267.1"/>
    </source>
</evidence>
<accession>A0ABW3D9Y0</accession>
<dbReference type="GO" id="GO:0016787">
    <property type="term" value="F:hydrolase activity"/>
    <property type="evidence" value="ECO:0007669"/>
    <property type="project" value="UniProtKB-KW"/>
</dbReference>
<comment type="caution">
    <text evidence="2">The sequence shown here is derived from an EMBL/GenBank/DDBJ whole genome shotgun (WGS) entry which is preliminary data.</text>
</comment>
<dbReference type="InterPro" id="IPR010905">
    <property type="entry name" value="Glyco_hydro_88"/>
</dbReference>
<name>A0ABW3D9Y0_9BACL</name>
<proteinExistence type="predicted"/>
<protein>
    <submittedName>
        <fullName evidence="2">Glycoside hydrolase family 105 protein</fullName>
    </submittedName>
</protein>